<dbReference type="PROSITE" id="PS00447">
    <property type="entry name" value="DNA_POLYMERASE_A"/>
    <property type="match status" value="1"/>
</dbReference>
<evidence type="ECO:0000256" key="6">
    <source>
        <dbReference type="ARBA" id="ARBA00022705"/>
    </source>
</evidence>
<evidence type="ECO:0000256" key="10">
    <source>
        <dbReference type="ARBA" id="ARBA00023204"/>
    </source>
</evidence>
<reference evidence="16 17" key="1">
    <citation type="submission" date="2020-03" db="EMBL/GenBank/DDBJ databases">
        <title>Genomic Encyclopedia of Type Strains, Phase IV (KMG-IV): sequencing the most valuable type-strain genomes for metagenomic binning, comparative biology and taxonomic classification.</title>
        <authorList>
            <person name="Goeker M."/>
        </authorList>
    </citation>
    <scope>NUCLEOTIDE SEQUENCE [LARGE SCALE GENOMIC DNA]</scope>
    <source>
        <strain evidence="16 17">DSM 24233</strain>
    </source>
</reference>
<evidence type="ECO:0000256" key="5">
    <source>
        <dbReference type="ARBA" id="ARBA00022695"/>
    </source>
</evidence>
<dbReference type="CDD" id="cd08637">
    <property type="entry name" value="DNA_pol_A_pol_I_C"/>
    <property type="match status" value="1"/>
</dbReference>
<dbReference type="PANTHER" id="PTHR10133:SF27">
    <property type="entry name" value="DNA POLYMERASE NU"/>
    <property type="match status" value="1"/>
</dbReference>
<evidence type="ECO:0000256" key="4">
    <source>
        <dbReference type="ARBA" id="ARBA00022679"/>
    </source>
</evidence>
<dbReference type="GO" id="GO:0006261">
    <property type="term" value="P:DNA-templated DNA replication"/>
    <property type="evidence" value="ECO:0007669"/>
    <property type="project" value="UniProtKB-UniRule"/>
</dbReference>
<keyword evidence="13" id="KW-0378">Hydrolase</keyword>
<dbReference type="InterPro" id="IPR002421">
    <property type="entry name" value="5-3_exonuclease"/>
</dbReference>
<dbReference type="SMART" id="SM00482">
    <property type="entry name" value="POLAc"/>
    <property type="match status" value="1"/>
</dbReference>
<dbReference type="NCBIfam" id="NF004397">
    <property type="entry name" value="PRK05755.1"/>
    <property type="match status" value="1"/>
</dbReference>
<dbReference type="Gene3D" id="1.10.150.20">
    <property type="entry name" value="5' to 3' exonuclease, C-terminal subdomain"/>
    <property type="match status" value="2"/>
</dbReference>
<keyword evidence="9 13" id="KW-0238">DNA-binding</keyword>
<feature type="domain" description="5'-3' exonuclease" evidence="14">
    <location>
        <begin position="12"/>
        <end position="271"/>
    </location>
</feature>
<gene>
    <name evidence="13" type="primary">polA</name>
    <name evidence="16" type="ORF">GGQ74_001922</name>
</gene>
<evidence type="ECO:0000256" key="13">
    <source>
        <dbReference type="RuleBase" id="RU004460"/>
    </source>
</evidence>
<protein>
    <recommendedName>
        <fullName evidence="3 12">DNA polymerase I</fullName>
        <ecNumber evidence="2 12">2.7.7.7</ecNumber>
    </recommendedName>
</protein>
<evidence type="ECO:0000313" key="17">
    <source>
        <dbReference type="Proteomes" id="UP000580856"/>
    </source>
</evidence>
<dbReference type="Pfam" id="PF00476">
    <property type="entry name" value="DNA_pol_A"/>
    <property type="match status" value="1"/>
</dbReference>
<evidence type="ECO:0000256" key="12">
    <source>
        <dbReference type="NCBIfam" id="TIGR00593"/>
    </source>
</evidence>
<dbReference type="Gene3D" id="1.20.1060.10">
    <property type="entry name" value="Taq DNA Polymerase, Chain T, domain 4"/>
    <property type="match status" value="1"/>
</dbReference>
<proteinExistence type="inferred from homology"/>
<keyword evidence="7 13" id="KW-0227">DNA damage</keyword>
<accession>A0A846QUC7</accession>
<evidence type="ECO:0000256" key="8">
    <source>
        <dbReference type="ARBA" id="ARBA00022932"/>
    </source>
</evidence>
<comment type="caution">
    <text evidence="16">The sequence shown here is derived from an EMBL/GenBank/DDBJ whole genome shotgun (WGS) entry which is preliminary data.</text>
</comment>
<dbReference type="InterPro" id="IPR001098">
    <property type="entry name" value="DNA-dir_DNA_pol_A_palm_dom"/>
</dbReference>
<dbReference type="Pfam" id="PF01367">
    <property type="entry name" value="5_3_exonuc"/>
    <property type="match status" value="1"/>
</dbReference>
<comment type="catalytic activity">
    <reaction evidence="11 13">
        <text>DNA(n) + a 2'-deoxyribonucleoside 5'-triphosphate = DNA(n+1) + diphosphate</text>
        <dbReference type="Rhea" id="RHEA:22508"/>
        <dbReference type="Rhea" id="RHEA-COMP:17339"/>
        <dbReference type="Rhea" id="RHEA-COMP:17340"/>
        <dbReference type="ChEBI" id="CHEBI:33019"/>
        <dbReference type="ChEBI" id="CHEBI:61560"/>
        <dbReference type="ChEBI" id="CHEBI:173112"/>
        <dbReference type="EC" id="2.7.7.7"/>
    </reaction>
</comment>
<dbReference type="InterPro" id="IPR036397">
    <property type="entry name" value="RNaseH_sf"/>
</dbReference>
<evidence type="ECO:0000256" key="3">
    <source>
        <dbReference type="ARBA" id="ARBA00020311"/>
    </source>
</evidence>
<dbReference type="InterPro" id="IPR029060">
    <property type="entry name" value="PIN-like_dom_sf"/>
</dbReference>
<keyword evidence="13" id="KW-0540">Nuclease</keyword>
<keyword evidence="4 13" id="KW-0808">Transferase</keyword>
<keyword evidence="13" id="KW-0269">Exonuclease</keyword>
<dbReference type="InterPro" id="IPR008918">
    <property type="entry name" value="HhH2"/>
</dbReference>
<dbReference type="SUPFAM" id="SSF88723">
    <property type="entry name" value="PIN domain-like"/>
    <property type="match status" value="1"/>
</dbReference>
<dbReference type="InterPro" id="IPR020045">
    <property type="entry name" value="DNA_polI_H3TH"/>
</dbReference>
<dbReference type="FunFam" id="1.10.150.20:FF:000003">
    <property type="entry name" value="DNA polymerase I"/>
    <property type="match status" value="1"/>
</dbReference>
<dbReference type="Proteomes" id="UP000580856">
    <property type="component" value="Unassembled WGS sequence"/>
</dbReference>
<keyword evidence="17" id="KW-1185">Reference proteome</keyword>
<dbReference type="Pfam" id="PF02739">
    <property type="entry name" value="5_3_exonuc_N"/>
    <property type="match status" value="1"/>
</dbReference>
<evidence type="ECO:0000256" key="7">
    <source>
        <dbReference type="ARBA" id="ARBA00022763"/>
    </source>
</evidence>
<dbReference type="InterPro" id="IPR043502">
    <property type="entry name" value="DNA/RNA_pol_sf"/>
</dbReference>
<dbReference type="SMART" id="SM00279">
    <property type="entry name" value="HhH2"/>
    <property type="match status" value="1"/>
</dbReference>
<dbReference type="GO" id="GO:0003887">
    <property type="term" value="F:DNA-directed DNA polymerase activity"/>
    <property type="evidence" value="ECO:0007669"/>
    <property type="project" value="UniProtKB-UniRule"/>
</dbReference>
<dbReference type="FunFam" id="1.10.150.20:FF:000002">
    <property type="entry name" value="DNA polymerase I"/>
    <property type="match status" value="1"/>
</dbReference>
<dbReference type="AlphaFoldDB" id="A0A846QUC7"/>
<dbReference type="Gene3D" id="3.30.70.370">
    <property type="match status" value="1"/>
</dbReference>
<evidence type="ECO:0000259" key="14">
    <source>
        <dbReference type="SMART" id="SM00475"/>
    </source>
</evidence>
<name>A0A846QUC7_9BACT</name>
<dbReference type="SMART" id="SM00475">
    <property type="entry name" value="53EXOc"/>
    <property type="match status" value="1"/>
</dbReference>
<dbReference type="Gene3D" id="3.40.50.1010">
    <property type="entry name" value="5'-nuclease"/>
    <property type="match status" value="1"/>
</dbReference>
<feature type="domain" description="DNA-directed DNA polymerase family A palm" evidence="15">
    <location>
        <begin position="671"/>
        <end position="877"/>
    </location>
</feature>
<dbReference type="InterPro" id="IPR020046">
    <property type="entry name" value="5-3_exonucl_a-hlix_arch_N"/>
</dbReference>
<dbReference type="CDD" id="cd09859">
    <property type="entry name" value="PIN_53EXO"/>
    <property type="match status" value="1"/>
</dbReference>
<dbReference type="EC" id="2.7.7.7" evidence="2 12"/>
<organism evidence="16 17">
    <name type="scientific">Desulfobaculum xiamenense</name>
    <dbReference type="NCBI Taxonomy" id="995050"/>
    <lineage>
        <taxon>Bacteria</taxon>
        <taxon>Pseudomonadati</taxon>
        <taxon>Thermodesulfobacteriota</taxon>
        <taxon>Desulfovibrionia</taxon>
        <taxon>Desulfovibrionales</taxon>
        <taxon>Desulfovibrionaceae</taxon>
        <taxon>Desulfobaculum</taxon>
    </lineage>
</organism>
<dbReference type="PANTHER" id="PTHR10133">
    <property type="entry name" value="DNA POLYMERASE I"/>
    <property type="match status" value="1"/>
</dbReference>
<evidence type="ECO:0000256" key="2">
    <source>
        <dbReference type="ARBA" id="ARBA00012417"/>
    </source>
</evidence>
<dbReference type="SUPFAM" id="SSF56672">
    <property type="entry name" value="DNA/RNA polymerases"/>
    <property type="match status" value="1"/>
</dbReference>
<dbReference type="InterPro" id="IPR019760">
    <property type="entry name" value="DNA-dir_DNA_pol_A_CS"/>
</dbReference>
<dbReference type="InterPro" id="IPR002298">
    <property type="entry name" value="DNA_polymerase_A"/>
</dbReference>
<keyword evidence="10 13" id="KW-0234">DNA repair</keyword>
<dbReference type="GO" id="GO:0008409">
    <property type="term" value="F:5'-3' exonuclease activity"/>
    <property type="evidence" value="ECO:0007669"/>
    <property type="project" value="UniProtKB-UniRule"/>
</dbReference>
<dbReference type="Gene3D" id="3.30.420.10">
    <property type="entry name" value="Ribonuclease H-like superfamily/Ribonuclease H"/>
    <property type="match status" value="1"/>
</dbReference>
<evidence type="ECO:0000256" key="1">
    <source>
        <dbReference type="ARBA" id="ARBA00007705"/>
    </source>
</evidence>
<keyword evidence="5 13" id="KW-0548">Nucleotidyltransferase</keyword>
<evidence type="ECO:0000256" key="11">
    <source>
        <dbReference type="ARBA" id="ARBA00049244"/>
    </source>
</evidence>
<keyword evidence="6 13" id="KW-0235">DNA replication</keyword>
<dbReference type="InterPro" id="IPR036279">
    <property type="entry name" value="5-3_exonuclease_C_sf"/>
</dbReference>
<evidence type="ECO:0000259" key="15">
    <source>
        <dbReference type="SMART" id="SM00482"/>
    </source>
</evidence>
<comment type="function">
    <text evidence="13">In addition to polymerase activity, this DNA polymerase exhibits 5'-3' exonuclease activity.</text>
</comment>
<dbReference type="RefSeq" id="WP_167941329.1">
    <property type="nucleotide sequence ID" value="NZ_JAATJA010000002.1"/>
</dbReference>
<comment type="similarity">
    <text evidence="1 13">Belongs to the DNA polymerase type-A family.</text>
</comment>
<dbReference type="EMBL" id="JAATJA010000002">
    <property type="protein sequence ID" value="NJB68249.1"/>
    <property type="molecule type" value="Genomic_DNA"/>
</dbReference>
<dbReference type="GO" id="GO:0006302">
    <property type="term" value="P:double-strand break repair"/>
    <property type="evidence" value="ECO:0007669"/>
    <property type="project" value="TreeGrafter"/>
</dbReference>
<sequence length="913" mass="100407">MSLKDRLGFEQSPAFLIDGHAFAYRFYYAMRDMQRSDGFPTNALYLFLRMLMNLLRDEKPEYLGVFFDGKGPTFRHELYKPYKAQRPAMPEDLAMQLEPMRDAVRVLGLPLHVAEGVEADDCMASVAARVKAQCPVVIVGADKDLKQCLDDSVVLWDPDVKREKLTTIMDFRRDTGLEPAQWPDFQALIGDSADNIPGVQGIGPKSAATIMEQFPTLEALRDAIVEGKGTFTASVRRKLETGMNDAFLFRTLTTLSTEVCTGIDLAALAVKPPVYDEVEAFLAHYEFRTMLRTLPSYLPRPVVAPKPAPAPEPVPEATRPAASAAPAAQQLSLFGLAPAAPAAQPASVADAECAESAADSVTQGLCEPYVLREASEPRALPDVAGVDVGLVPTDEDGRWLVGIKGQEWAVCGTPAQLAEHLAAARRIAVPSVKDLLRADDAWRSLPAERFFDLGLACYLLSPEDRDYGWEHLRERMALEFLGMPMEGEARTAAAMAVALRGRLDAAHLSPLMSELEMPLIPVLADMEEAGIAIDTAALSAFLDEVQAELDALTVRIHERAGREFNIRSSQQMAEVLFTDLGLKPRGKTPGGLPSTAFEVLEKIRSEHPVVEDIQSWRKLEKMRSTYLEPLPRAADAAGRVHTSFNQLATATGRLSSSGPNLQNIPIRGDMGKRMRSCFTASEGNLLVAADYSQIELRVLAHFSEEPALVEAFRNGEDIHARTAALLFDRTPDAVEPDERRSAKTINFGLIYGMGPQKLAGELGISLKEAKGFIERYFERLSGLAAFYDAVEAQARTDGFVTTLAGRRRLLPDINSRNAHHQSQARRQAINTRIQGSAADIIKMAMLRAWRDEDLRSMGARLILQVHDELLIEAPRAVAERAGRRLEEIMTGIYDLSVPLVVDWGTGSNWGEAH</sequence>
<evidence type="ECO:0000313" key="16">
    <source>
        <dbReference type="EMBL" id="NJB68249.1"/>
    </source>
</evidence>
<dbReference type="CDD" id="cd09898">
    <property type="entry name" value="H3TH_53EXO"/>
    <property type="match status" value="1"/>
</dbReference>
<dbReference type="GO" id="GO:0003677">
    <property type="term" value="F:DNA binding"/>
    <property type="evidence" value="ECO:0007669"/>
    <property type="project" value="UniProtKB-UniRule"/>
</dbReference>
<dbReference type="SUPFAM" id="SSF47807">
    <property type="entry name" value="5' to 3' exonuclease, C-terminal subdomain"/>
    <property type="match status" value="1"/>
</dbReference>
<dbReference type="InterPro" id="IPR018320">
    <property type="entry name" value="DNA_polymerase_1"/>
</dbReference>
<evidence type="ECO:0000256" key="9">
    <source>
        <dbReference type="ARBA" id="ARBA00023125"/>
    </source>
</evidence>
<keyword evidence="8 13" id="KW-0239">DNA-directed DNA polymerase</keyword>
<dbReference type="PRINTS" id="PR00868">
    <property type="entry name" value="DNAPOLI"/>
</dbReference>
<dbReference type="NCBIfam" id="TIGR00593">
    <property type="entry name" value="pola"/>
    <property type="match status" value="1"/>
</dbReference>